<feature type="transmembrane region" description="Helical" evidence="1">
    <location>
        <begin position="52"/>
        <end position="69"/>
    </location>
</feature>
<dbReference type="EMBL" id="JAQLOI010000001">
    <property type="protein sequence ID" value="MDB1122836.1"/>
    <property type="molecule type" value="Genomic_DNA"/>
</dbReference>
<keyword evidence="3" id="KW-1185">Reference proteome</keyword>
<organism evidence="2 3">
    <name type="scientific">Vibrio algarum</name>
    <dbReference type="NCBI Taxonomy" id="3020714"/>
    <lineage>
        <taxon>Bacteria</taxon>
        <taxon>Pseudomonadati</taxon>
        <taxon>Pseudomonadota</taxon>
        <taxon>Gammaproteobacteria</taxon>
        <taxon>Vibrionales</taxon>
        <taxon>Vibrionaceae</taxon>
        <taxon>Vibrio</taxon>
    </lineage>
</organism>
<dbReference type="RefSeq" id="WP_272132980.1">
    <property type="nucleotide sequence ID" value="NZ_JAQLOI010000001.1"/>
</dbReference>
<keyword evidence="1" id="KW-0812">Transmembrane</keyword>
<reference evidence="2 3" key="1">
    <citation type="submission" date="2023-01" db="EMBL/GenBank/DDBJ databases">
        <title>Vibrio sp. KJ40-1 sp.nov, isolated from marine algae.</title>
        <authorList>
            <person name="Butt M."/>
            <person name="Kim J.M.J."/>
            <person name="Jeon C.O.C."/>
        </authorList>
    </citation>
    <scope>NUCLEOTIDE SEQUENCE [LARGE SCALE GENOMIC DNA]</scope>
    <source>
        <strain evidence="2 3">KJ40-1</strain>
    </source>
</reference>
<proteinExistence type="predicted"/>
<evidence type="ECO:0008006" key="4">
    <source>
        <dbReference type="Google" id="ProtNLM"/>
    </source>
</evidence>
<evidence type="ECO:0000313" key="2">
    <source>
        <dbReference type="EMBL" id="MDB1122836.1"/>
    </source>
</evidence>
<keyword evidence="1" id="KW-0472">Membrane</keyword>
<protein>
    <recommendedName>
        <fullName evidence="4">LPXTG cell wall anchor domain-containing protein</fullName>
    </recommendedName>
</protein>
<accession>A0ABT4YMQ7</accession>
<gene>
    <name evidence="2" type="ORF">PGX00_03645</name>
</gene>
<evidence type="ECO:0000256" key="1">
    <source>
        <dbReference type="SAM" id="Phobius"/>
    </source>
</evidence>
<comment type="caution">
    <text evidence="2">The sequence shown here is derived from an EMBL/GenBank/DDBJ whole genome shotgun (WGS) entry which is preliminary data.</text>
</comment>
<name>A0ABT4YMQ7_9VIBR</name>
<keyword evidence="1" id="KW-1133">Transmembrane helix</keyword>
<dbReference type="Proteomes" id="UP001210678">
    <property type="component" value="Unassembled WGS sequence"/>
</dbReference>
<sequence>MLGALTSLTGGGSMPIDAGGGAAGPSTATATTNNGFTVGGLNMGAGESNKTLLVVGAVGLLALFLLTRGKK</sequence>
<evidence type="ECO:0000313" key="3">
    <source>
        <dbReference type="Proteomes" id="UP001210678"/>
    </source>
</evidence>